<dbReference type="KEGG" id="luo:HHL09_25835"/>
<evidence type="ECO:0000256" key="1">
    <source>
        <dbReference type="SAM" id="Phobius"/>
    </source>
</evidence>
<dbReference type="Proteomes" id="UP000501812">
    <property type="component" value="Chromosome"/>
</dbReference>
<evidence type="ECO:0000313" key="3">
    <source>
        <dbReference type="Proteomes" id="UP000501812"/>
    </source>
</evidence>
<dbReference type="RefSeq" id="WP_169457541.1">
    <property type="nucleotide sequence ID" value="NZ_CP051774.1"/>
</dbReference>
<proteinExistence type="predicted"/>
<sequence>MTTTRILTILSTCAVIFAAGLAAFGYYWPALFILATVVVACSILAVVNWKLS</sequence>
<keyword evidence="1" id="KW-0812">Transmembrane</keyword>
<dbReference type="EMBL" id="CP051774">
    <property type="protein sequence ID" value="QJE99055.1"/>
    <property type="molecule type" value="Genomic_DNA"/>
</dbReference>
<keyword evidence="1" id="KW-1133">Transmembrane helix</keyword>
<evidence type="ECO:0000313" key="2">
    <source>
        <dbReference type="EMBL" id="QJE99055.1"/>
    </source>
</evidence>
<name>A0A858RQN7_9BACT</name>
<gene>
    <name evidence="2" type="ORF">HHL09_25835</name>
</gene>
<reference evidence="2 3" key="1">
    <citation type="submission" date="2020-04" db="EMBL/GenBank/DDBJ databases">
        <title>Luteolibacter sp. G-1-1-1 isolated from soil.</title>
        <authorList>
            <person name="Dahal R.H."/>
        </authorList>
    </citation>
    <scope>NUCLEOTIDE SEQUENCE [LARGE SCALE GENOMIC DNA]</scope>
    <source>
        <strain evidence="2 3">G-1-1-1</strain>
    </source>
</reference>
<feature type="transmembrane region" description="Helical" evidence="1">
    <location>
        <begin position="32"/>
        <end position="51"/>
    </location>
</feature>
<protein>
    <submittedName>
        <fullName evidence="2">Uncharacterized protein</fullName>
    </submittedName>
</protein>
<organism evidence="2 3">
    <name type="scientific">Luteolibacter luteus</name>
    <dbReference type="NCBI Taxonomy" id="2728835"/>
    <lineage>
        <taxon>Bacteria</taxon>
        <taxon>Pseudomonadati</taxon>
        <taxon>Verrucomicrobiota</taxon>
        <taxon>Verrucomicrobiia</taxon>
        <taxon>Verrucomicrobiales</taxon>
        <taxon>Verrucomicrobiaceae</taxon>
        <taxon>Luteolibacter</taxon>
    </lineage>
</organism>
<keyword evidence="1" id="KW-0472">Membrane</keyword>
<dbReference type="AlphaFoldDB" id="A0A858RQN7"/>
<accession>A0A858RQN7</accession>
<keyword evidence="3" id="KW-1185">Reference proteome</keyword>